<feature type="transmembrane region" description="Helical" evidence="1">
    <location>
        <begin position="225"/>
        <end position="245"/>
    </location>
</feature>
<evidence type="ECO:0000313" key="2">
    <source>
        <dbReference type="EMBL" id="RSU09942.1"/>
    </source>
</evidence>
<gene>
    <name evidence="2" type="ORF">CBF27_11635</name>
</gene>
<protein>
    <submittedName>
        <fullName evidence="2">Fimbrial assembly protein fimC</fullName>
    </submittedName>
</protein>
<name>A0A430AP91_9ENTE</name>
<reference evidence="2 3" key="1">
    <citation type="submission" date="2017-05" db="EMBL/GenBank/DDBJ databases">
        <title>Vagococcus spp. assemblies.</title>
        <authorList>
            <person name="Gulvik C.A."/>
        </authorList>
    </citation>
    <scope>NUCLEOTIDE SEQUENCE [LARGE SCALE GENOMIC DNA]</scope>
    <source>
        <strain evidence="2 3">LMG 24798</strain>
    </source>
</reference>
<evidence type="ECO:0000256" key="1">
    <source>
        <dbReference type="SAM" id="Phobius"/>
    </source>
</evidence>
<dbReference type="AlphaFoldDB" id="A0A430AP91"/>
<accession>A0A430AP91</accession>
<keyword evidence="1" id="KW-1133">Transmembrane helix</keyword>
<keyword evidence="3" id="KW-1185">Reference proteome</keyword>
<feature type="transmembrane region" description="Helical" evidence="1">
    <location>
        <begin position="7"/>
        <end position="24"/>
    </location>
</feature>
<feature type="transmembrane region" description="Helical" evidence="1">
    <location>
        <begin position="193"/>
        <end position="213"/>
    </location>
</feature>
<feature type="transmembrane region" description="Helical" evidence="1">
    <location>
        <begin position="36"/>
        <end position="56"/>
    </location>
</feature>
<proteinExistence type="predicted"/>
<keyword evidence="1" id="KW-0472">Membrane</keyword>
<sequence>MTKSIDAFHLKLIAIVAMLLNHIGNGFDFMSFSPPLFWLTEFIGKLTFPIMAYLLVEGFHYTRNRWKYGLRLAFFSLVSVVPFHIYFENNWQFEVTDLFNNVLFTLLMGLCMMAVCELTDNRFLHVLIVLFFMLTTSLSDWNLFGILIIYWNYRIKDPRKRVVLPIVYVILLLGLMMIPAVGMMSESEIFDNLFYLTTMTGLFLTIPLLLRYNGQRGYSPKWVKYGYYLFYPVHLLMLYLIRSVLF</sequence>
<dbReference type="EMBL" id="NGKC01000015">
    <property type="protein sequence ID" value="RSU09942.1"/>
    <property type="molecule type" value="Genomic_DNA"/>
</dbReference>
<dbReference type="Proteomes" id="UP000286773">
    <property type="component" value="Unassembled WGS sequence"/>
</dbReference>
<organism evidence="2 3">
    <name type="scientific">Vagococcus acidifermentans</name>
    <dbReference type="NCBI Taxonomy" id="564710"/>
    <lineage>
        <taxon>Bacteria</taxon>
        <taxon>Bacillati</taxon>
        <taxon>Bacillota</taxon>
        <taxon>Bacilli</taxon>
        <taxon>Lactobacillales</taxon>
        <taxon>Enterococcaceae</taxon>
        <taxon>Vagococcus</taxon>
    </lineage>
</organism>
<feature type="transmembrane region" description="Helical" evidence="1">
    <location>
        <begin position="123"/>
        <end position="150"/>
    </location>
</feature>
<dbReference type="OrthoDB" id="9781069at2"/>
<feature type="transmembrane region" description="Helical" evidence="1">
    <location>
        <begin position="162"/>
        <end position="181"/>
    </location>
</feature>
<comment type="caution">
    <text evidence="2">The sequence shown here is derived from an EMBL/GenBank/DDBJ whole genome shotgun (WGS) entry which is preliminary data.</text>
</comment>
<dbReference type="Pfam" id="PF05857">
    <property type="entry name" value="TraX"/>
    <property type="match status" value="1"/>
</dbReference>
<keyword evidence="1" id="KW-0812">Transmembrane</keyword>
<feature type="transmembrane region" description="Helical" evidence="1">
    <location>
        <begin position="68"/>
        <end position="86"/>
    </location>
</feature>
<evidence type="ECO:0000313" key="3">
    <source>
        <dbReference type="Proteomes" id="UP000286773"/>
    </source>
</evidence>
<dbReference type="RefSeq" id="WP_126814513.1">
    <property type="nucleotide sequence ID" value="NZ_NGKC01000015.1"/>
</dbReference>
<dbReference type="InterPro" id="IPR008875">
    <property type="entry name" value="TraX"/>
</dbReference>